<sequence length="129" mass="14883">MTPATRTALRPTRQPQRTAVENQWPPEPADPTLSDCLPAPVVARLLDDEESNVRTAMALHARDQIDPTTAERIDRNYRPRKKTRWRPADDFPDHTERPAWKSWPMSEGVLVCPRAWRSATTSSRKRWVS</sequence>
<feature type="compositionally biased region" description="Basic and acidic residues" evidence="1">
    <location>
        <begin position="86"/>
        <end position="99"/>
    </location>
</feature>
<feature type="compositionally biased region" description="Basic and acidic residues" evidence="1">
    <location>
        <begin position="64"/>
        <end position="77"/>
    </location>
</feature>
<evidence type="ECO:0000313" key="3">
    <source>
        <dbReference type="Proteomes" id="UP001595701"/>
    </source>
</evidence>
<keyword evidence="3" id="KW-1185">Reference proteome</keyword>
<protein>
    <recommendedName>
        <fullName evidence="4">Transposase</fullName>
    </recommendedName>
</protein>
<accession>A0ABV7SH50</accession>
<name>A0ABV7SH50_9ACTN</name>
<feature type="region of interest" description="Disordered" evidence="1">
    <location>
        <begin position="64"/>
        <end position="100"/>
    </location>
</feature>
<dbReference type="RefSeq" id="WP_310765752.1">
    <property type="nucleotide sequence ID" value="NZ_JBHRWR010000016.1"/>
</dbReference>
<evidence type="ECO:0000313" key="2">
    <source>
        <dbReference type="EMBL" id="MFC3575956.1"/>
    </source>
</evidence>
<comment type="caution">
    <text evidence="2">The sequence shown here is derived from an EMBL/GenBank/DDBJ whole genome shotgun (WGS) entry which is preliminary data.</text>
</comment>
<dbReference type="Proteomes" id="UP001595701">
    <property type="component" value="Unassembled WGS sequence"/>
</dbReference>
<feature type="compositionally biased region" description="Low complexity" evidence="1">
    <location>
        <begin position="1"/>
        <end position="18"/>
    </location>
</feature>
<dbReference type="EMBL" id="JBHRWR010000016">
    <property type="protein sequence ID" value="MFC3575956.1"/>
    <property type="molecule type" value="Genomic_DNA"/>
</dbReference>
<reference evidence="3" key="1">
    <citation type="journal article" date="2019" name="Int. J. Syst. Evol. Microbiol.">
        <title>The Global Catalogue of Microorganisms (GCM) 10K type strain sequencing project: providing services to taxonomists for standard genome sequencing and annotation.</title>
        <authorList>
            <consortium name="The Broad Institute Genomics Platform"/>
            <consortium name="The Broad Institute Genome Sequencing Center for Infectious Disease"/>
            <person name="Wu L."/>
            <person name="Ma J."/>
        </authorList>
    </citation>
    <scope>NUCLEOTIDE SEQUENCE [LARGE SCALE GENOMIC DNA]</scope>
    <source>
        <strain evidence="3">CGMCC 4.7035</strain>
    </source>
</reference>
<proteinExistence type="predicted"/>
<gene>
    <name evidence="2" type="ORF">ACFOZ0_22250</name>
</gene>
<evidence type="ECO:0000256" key="1">
    <source>
        <dbReference type="SAM" id="MobiDB-lite"/>
    </source>
</evidence>
<evidence type="ECO:0008006" key="4">
    <source>
        <dbReference type="Google" id="ProtNLM"/>
    </source>
</evidence>
<organism evidence="2 3">
    <name type="scientific">Streptomyces yaanensis</name>
    <dbReference type="NCBI Taxonomy" id="1142239"/>
    <lineage>
        <taxon>Bacteria</taxon>
        <taxon>Bacillati</taxon>
        <taxon>Actinomycetota</taxon>
        <taxon>Actinomycetes</taxon>
        <taxon>Kitasatosporales</taxon>
        <taxon>Streptomycetaceae</taxon>
        <taxon>Streptomyces</taxon>
    </lineage>
</organism>
<feature type="region of interest" description="Disordered" evidence="1">
    <location>
        <begin position="1"/>
        <end position="35"/>
    </location>
</feature>